<organism evidence="1 2">
    <name type="scientific">Botryotinia fuckeliana (strain T4)</name>
    <name type="common">Noble rot fungus</name>
    <name type="synonym">Botrytis cinerea</name>
    <dbReference type="NCBI Taxonomy" id="999810"/>
    <lineage>
        <taxon>Eukaryota</taxon>
        <taxon>Fungi</taxon>
        <taxon>Dikarya</taxon>
        <taxon>Ascomycota</taxon>
        <taxon>Pezizomycotina</taxon>
        <taxon>Leotiomycetes</taxon>
        <taxon>Helotiales</taxon>
        <taxon>Sclerotiniaceae</taxon>
        <taxon>Botrytis</taxon>
    </lineage>
</organism>
<dbReference type="STRING" id="999810.G2YX87"/>
<accession>G2YX87</accession>
<gene>
    <name evidence="1" type="ORF">BofuT4_P149350.1</name>
</gene>
<dbReference type="InParanoid" id="G2YX87"/>
<proteinExistence type="predicted"/>
<dbReference type="SUPFAM" id="SSF52799">
    <property type="entry name" value="(Phosphotyrosine protein) phosphatases II"/>
    <property type="match status" value="1"/>
</dbReference>
<dbReference type="HOGENOM" id="CLU_2120743_0_0_1"/>
<evidence type="ECO:0000313" key="2">
    <source>
        <dbReference type="Proteomes" id="UP000008177"/>
    </source>
</evidence>
<dbReference type="OrthoDB" id="432447at2759"/>
<evidence type="ECO:0000313" key="1">
    <source>
        <dbReference type="EMBL" id="CCD56325.1"/>
    </source>
</evidence>
<reference evidence="2" key="1">
    <citation type="journal article" date="2011" name="PLoS Genet.">
        <title>Genomic analysis of the necrotrophic fungal pathogens Sclerotinia sclerotiorum and Botrytis cinerea.</title>
        <authorList>
            <person name="Amselem J."/>
            <person name="Cuomo C.A."/>
            <person name="van Kan J.A."/>
            <person name="Viaud M."/>
            <person name="Benito E.P."/>
            <person name="Couloux A."/>
            <person name="Coutinho P.M."/>
            <person name="de Vries R.P."/>
            <person name="Dyer P.S."/>
            <person name="Fillinger S."/>
            <person name="Fournier E."/>
            <person name="Gout L."/>
            <person name="Hahn M."/>
            <person name="Kohn L."/>
            <person name="Lapalu N."/>
            <person name="Plummer K.M."/>
            <person name="Pradier J.M."/>
            <person name="Quevillon E."/>
            <person name="Sharon A."/>
            <person name="Simon A."/>
            <person name="ten Have A."/>
            <person name="Tudzynski B."/>
            <person name="Tudzynski P."/>
            <person name="Wincker P."/>
            <person name="Andrew M."/>
            <person name="Anthouard V."/>
            <person name="Beever R.E."/>
            <person name="Beffa R."/>
            <person name="Benoit I."/>
            <person name="Bouzid O."/>
            <person name="Brault B."/>
            <person name="Chen Z."/>
            <person name="Choquer M."/>
            <person name="Collemare J."/>
            <person name="Cotton P."/>
            <person name="Danchin E.G."/>
            <person name="Da Silva C."/>
            <person name="Gautier A."/>
            <person name="Giraud C."/>
            <person name="Giraud T."/>
            <person name="Gonzalez C."/>
            <person name="Grossetete S."/>
            <person name="Guldener U."/>
            <person name="Henrissat B."/>
            <person name="Howlett B.J."/>
            <person name="Kodira C."/>
            <person name="Kretschmer M."/>
            <person name="Lappartient A."/>
            <person name="Leroch M."/>
            <person name="Levis C."/>
            <person name="Mauceli E."/>
            <person name="Neuveglise C."/>
            <person name="Oeser B."/>
            <person name="Pearson M."/>
            <person name="Poulain J."/>
            <person name="Poussereau N."/>
            <person name="Quesneville H."/>
            <person name="Rascle C."/>
            <person name="Schumacher J."/>
            <person name="Segurens B."/>
            <person name="Sexton A."/>
            <person name="Silva E."/>
            <person name="Sirven C."/>
            <person name="Soanes D.M."/>
            <person name="Talbot N.J."/>
            <person name="Templeton M."/>
            <person name="Yandava C."/>
            <person name="Yarden O."/>
            <person name="Zeng Q."/>
            <person name="Rollins J.A."/>
            <person name="Lebrun M.H."/>
            <person name="Dickman M."/>
        </authorList>
    </citation>
    <scope>NUCLEOTIDE SEQUENCE [LARGE SCALE GENOMIC DNA]</scope>
    <source>
        <strain evidence="2">T4</strain>
    </source>
</reference>
<protein>
    <submittedName>
        <fullName evidence="1">Uncharacterized protein</fullName>
    </submittedName>
</protein>
<dbReference type="InterPro" id="IPR029021">
    <property type="entry name" value="Prot-tyrosine_phosphatase-like"/>
</dbReference>
<dbReference type="EMBL" id="FQ790359">
    <property type="protein sequence ID" value="CCD56325.1"/>
    <property type="molecule type" value="Genomic_DNA"/>
</dbReference>
<sequence>MYFVPLPNPKAVNMIPTTYLKAYTESNVITQNIASEAEKVGFHRWKSVTAYPGPYTLHRSSSPNYISLPDDPSQFINAKGIAFLQKHNIRHVVCLNNDEPSSFVQMDNVLALRK</sequence>
<name>G2YX87_BOTF4</name>
<dbReference type="Proteomes" id="UP000008177">
    <property type="component" value="Unplaced contigs"/>
</dbReference>
<dbReference type="AlphaFoldDB" id="G2YX87"/>